<dbReference type="PRINTS" id="PR00035">
    <property type="entry name" value="HTHGNTR"/>
</dbReference>
<dbReference type="Gene3D" id="1.20.120.530">
    <property type="entry name" value="GntR ligand-binding domain-like"/>
    <property type="match status" value="1"/>
</dbReference>
<dbReference type="SMART" id="SM00345">
    <property type="entry name" value="HTH_GNTR"/>
    <property type="match status" value="1"/>
</dbReference>
<dbReference type="PROSITE" id="PS50949">
    <property type="entry name" value="HTH_GNTR"/>
    <property type="match status" value="1"/>
</dbReference>
<dbReference type="InterPro" id="IPR000524">
    <property type="entry name" value="Tscrpt_reg_HTH_GntR"/>
</dbReference>
<feature type="domain" description="HTH gntR-type" evidence="4">
    <location>
        <begin position="12"/>
        <end position="80"/>
    </location>
</feature>
<reference evidence="6" key="1">
    <citation type="journal article" date="2019" name="Int. J. Syst. Evol. Microbiol.">
        <title>The Global Catalogue of Microorganisms (GCM) 10K type strain sequencing project: providing services to taxonomists for standard genome sequencing and annotation.</title>
        <authorList>
            <consortium name="The Broad Institute Genomics Platform"/>
            <consortium name="The Broad Institute Genome Sequencing Center for Infectious Disease"/>
            <person name="Wu L."/>
            <person name="Ma J."/>
        </authorList>
    </citation>
    <scope>NUCLEOTIDE SEQUENCE [LARGE SCALE GENOMIC DNA]</scope>
    <source>
        <strain evidence="6">JCM 17939</strain>
    </source>
</reference>
<evidence type="ECO:0000256" key="1">
    <source>
        <dbReference type="ARBA" id="ARBA00023015"/>
    </source>
</evidence>
<dbReference type="RefSeq" id="WP_345430121.1">
    <property type="nucleotide sequence ID" value="NZ_BAABHK010000002.1"/>
</dbReference>
<protein>
    <submittedName>
        <fullName evidence="5">FadR/GntR family transcriptional regulator</fullName>
    </submittedName>
</protein>
<dbReference type="Gene3D" id="1.10.10.10">
    <property type="entry name" value="Winged helix-like DNA-binding domain superfamily/Winged helix DNA-binding domain"/>
    <property type="match status" value="1"/>
</dbReference>
<keyword evidence="6" id="KW-1185">Reference proteome</keyword>
<dbReference type="EMBL" id="BAABHK010000002">
    <property type="protein sequence ID" value="GAA4622989.1"/>
    <property type="molecule type" value="Genomic_DNA"/>
</dbReference>
<name>A0ABP8U3D3_9ACTN</name>
<evidence type="ECO:0000259" key="4">
    <source>
        <dbReference type="PROSITE" id="PS50949"/>
    </source>
</evidence>
<evidence type="ECO:0000313" key="5">
    <source>
        <dbReference type="EMBL" id="GAA4622989.1"/>
    </source>
</evidence>
<dbReference type="Proteomes" id="UP001501442">
    <property type="component" value="Unassembled WGS sequence"/>
</dbReference>
<keyword evidence="1" id="KW-0805">Transcription regulation</keyword>
<accession>A0ABP8U3D3</accession>
<organism evidence="5 6">
    <name type="scientific">Actinoallomurus vinaceus</name>
    <dbReference type="NCBI Taxonomy" id="1080074"/>
    <lineage>
        <taxon>Bacteria</taxon>
        <taxon>Bacillati</taxon>
        <taxon>Actinomycetota</taxon>
        <taxon>Actinomycetes</taxon>
        <taxon>Streptosporangiales</taxon>
        <taxon>Thermomonosporaceae</taxon>
        <taxon>Actinoallomurus</taxon>
    </lineage>
</organism>
<gene>
    <name evidence="5" type="ORF">GCM10023196_017370</name>
</gene>
<evidence type="ECO:0000313" key="6">
    <source>
        <dbReference type="Proteomes" id="UP001501442"/>
    </source>
</evidence>
<dbReference type="InterPro" id="IPR008920">
    <property type="entry name" value="TF_FadR/GntR_C"/>
</dbReference>
<proteinExistence type="predicted"/>
<comment type="caution">
    <text evidence="5">The sequence shown here is derived from an EMBL/GenBank/DDBJ whole genome shotgun (WGS) entry which is preliminary data.</text>
</comment>
<evidence type="ECO:0000256" key="3">
    <source>
        <dbReference type="ARBA" id="ARBA00023163"/>
    </source>
</evidence>
<dbReference type="InterPro" id="IPR011711">
    <property type="entry name" value="GntR_C"/>
</dbReference>
<dbReference type="SMART" id="SM00895">
    <property type="entry name" value="FCD"/>
    <property type="match status" value="1"/>
</dbReference>
<dbReference type="CDD" id="cd07377">
    <property type="entry name" value="WHTH_GntR"/>
    <property type="match status" value="1"/>
</dbReference>
<dbReference type="PANTHER" id="PTHR43537">
    <property type="entry name" value="TRANSCRIPTIONAL REGULATOR, GNTR FAMILY"/>
    <property type="match status" value="1"/>
</dbReference>
<dbReference type="Pfam" id="PF00392">
    <property type="entry name" value="GntR"/>
    <property type="match status" value="1"/>
</dbReference>
<keyword evidence="3" id="KW-0804">Transcription</keyword>
<dbReference type="SUPFAM" id="SSF48008">
    <property type="entry name" value="GntR ligand-binding domain-like"/>
    <property type="match status" value="1"/>
</dbReference>
<sequence>MTDRQAPRGLARRVGGQVQHEIMQLILDRRLRSGDPLPTETELMEELGVSRNSIREALKGLQALDIVEVRHGYGTYVGQLSLTPLADGLTFRTLHELGSDVRALSEILQVREILEAGLIRRVATTIPEDDLAALDAVVRRMETRARAGETFAEEDRQFHELLYRSLGNALVPQFLEVFWKVFDRVSGIRGWNHDPSPIGTVRRHRAIVTALRRRDVEAAEQALSKHFRNIDTRVEKAARRDRPTDEPDHR</sequence>
<keyword evidence="2" id="KW-0238">DNA-binding</keyword>
<dbReference type="Pfam" id="PF07729">
    <property type="entry name" value="FCD"/>
    <property type="match status" value="1"/>
</dbReference>
<dbReference type="InterPro" id="IPR036388">
    <property type="entry name" value="WH-like_DNA-bd_sf"/>
</dbReference>
<dbReference type="InterPro" id="IPR036390">
    <property type="entry name" value="WH_DNA-bd_sf"/>
</dbReference>
<evidence type="ECO:0000256" key="2">
    <source>
        <dbReference type="ARBA" id="ARBA00023125"/>
    </source>
</evidence>
<dbReference type="SUPFAM" id="SSF46785">
    <property type="entry name" value="Winged helix' DNA-binding domain"/>
    <property type="match status" value="1"/>
</dbReference>
<dbReference type="PANTHER" id="PTHR43537:SF5">
    <property type="entry name" value="UXU OPERON TRANSCRIPTIONAL REGULATOR"/>
    <property type="match status" value="1"/>
</dbReference>